<feature type="domain" description="Ice-binding protein C-terminal" evidence="2">
    <location>
        <begin position="140"/>
        <end position="163"/>
    </location>
</feature>
<accession>A0A6G7YQW7</accession>
<reference evidence="3 4" key="1">
    <citation type="submission" date="2020-03" db="EMBL/GenBank/DDBJ databases">
        <title>Sphingomonas sp. nov., isolated from fish.</title>
        <authorList>
            <person name="Hyun D.-W."/>
            <person name="Bae J.-W."/>
        </authorList>
    </citation>
    <scope>NUCLEOTIDE SEQUENCE [LARGE SCALE GENOMIC DNA]</scope>
    <source>
        <strain evidence="3 4">HDW15B</strain>
    </source>
</reference>
<protein>
    <submittedName>
        <fullName evidence="3">PEP-CTERM sorting domain-containing protein</fullName>
    </submittedName>
</protein>
<dbReference type="EMBL" id="CP049869">
    <property type="protein sequence ID" value="QIK79131.1"/>
    <property type="molecule type" value="Genomic_DNA"/>
</dbReference>
<dbReference type="KEGG" id="spii:G7077_09710"/>
<dbReference type="NCBIfam" id="NF035944">
    <property type="entry name" value="PEPxxWA-CTERM"/>
    <property type="match status" value="1"/>
</dbReference>
<name>A0A6G7YQW7_9SPHN</name>
<dbReference type="NCBIfam" id="TIGR02595">
    <property type="entry name" value="PEP_CTERM"/>
    <property type="match status" value="1"/>
</dbReference>
<dbReference type="Proteomes" id="UP000503222">
    <property type="component" value="Chromosome"/>
</dbReference>
<dbReference type="NCBIfam" id="NF038126">
    <property type="entry name" value="PEP_CTERM_FxDxF"/>
    <property type="match status" value="1"/>
</dbReference>
<evidence type="ECO:0000313" key="3">
    <source>
        <dbReference type="EMBL" id="QIK79131.1"/>
    </source>
</evidence>
<feature type="chain" id="PRO_5026225094" evidence="1">
    <location>
        <begin position="19"/>
        <end position="175"/>
    </location>
</feature>
<dbReference type="InterPro" id="IPR013424">
    <property type="entry name" value="Ice-binding_C"/>
</dbReference>
<feature type="signal peptide" evidence="1">
    <location>
        <begin position="1"/>
        <end position="18"/>
    </location>
</feature>
<dbReference type="AlphaFoldDB" id="A0A6G7YQW7"/>
<gene>
    <name evidence="3" type="ORF">G7077_09710</name>
</gene>
<proteinExistence type="predicted"/>
<dbReference type="Pfam" id="PF07589">
    <property type="entry name" value="PEP-CTERM"/>
    <property type="match status" value="1"/>
</dbReference>
<evidence type="ECO:0000259" key="2">
    <source>
        <dbReference type="Pfam" id="PF07589"/>
    </source>
</evidence>
<sequence length="175" mass="17991">MAALIGVAAMAGASPASAVVLKTELNQVALDTANASNFGAIFSNQPAFNLAFGFTLGTDMDAISSITTTLNTSNDVDFSSVLLDGYAFTQTGFDGSGAEVWELLMPVSLSAGLHNIFVNGTTGPSRNGSFGGNLELSAPAVPEPATWAMMLVGFGAIGASVRRSRRTMRHVLQAA</sequence>
<evidence type="ECO:0000256" key="1">
    <source>
        <dbReference type="SAM" id="SignalP"/>
    </source>
</evidence>
<dbReference type="RefSeq" id="WP_166411522.1">
    <property type="nucleotide sequence ID" value="NZ_CP049869.1"/>
</dbReference>
<evidence type="ECO:0000313" key="4">
    <source>
        <dbReference type="Proteomes" id="UP000503222"/>
    </source>
</evidence>
<organism evidence="3 4">
    <name type="scientific">Sphingomonas piscis</name>
    <dbReference type="NCBI Taxonomy" id="2714943"/>
    <lineage>
        <taxon>Bacteria</taxon>
        <taxon>Pseudomonadati</taxon>
        <taxon>Pseudomonadota</taxon>
        <taxon>Alphaproteobacteria</taxon>
        <taxon>Sphingomonadales</taxon>
        <taxon>Sphingomonadaceae</taxon>
        <taxon>Sphingomonas</taxon>
    </lineage>
</organism>
<keyword evidence="4" id="KW-1185">Reference proteome</keyword>
<keyword evidence="1" id="KW-0732">Signal</keyword>